<feature type="DNA-binding region" description="H-T-H motif" evidence="4">
    <location>
        <begin position="29"/>
        <end position="48"/>
    </location>
</feature>
<dbReference type="Gene3D" id="1.10.357.10">
    <property type="entry name" value="Tetracycline Repressor, domain 2"/>
    <property type="match status" value="1"/>
</dbReference>
<name>A0A1W1ZRJ2_9FLAO</name>
<evidence type="ECO:0000259" key="5">
    <source>
        <dbReference type="PROSITE" id="PS50977"/>
    </source>
</evidence>
<evidence type="ECO:0000256" key="1">
    <source>
        <dbReference type="ARBA" id="ARBA00023015"/>
    </source>
</evidence>
<dbReference type="Proteomes" id="UP000192360">
    <property type="component" value="Unassembled WGS sequence"/>
</dbReference>
<dbReference type="InterPro" id="IPR009057">
    <property type="entry name" value="Homeodomain-like_sf"/>
</dbReference>
<dbReference type="PROSITE" id="PS50977">
    <property type="entry name" value="HTH_TETR_2"/>
    <property type="match status" value="1"/>
</dbReference>
<keyword evidence="1" id="KW-0805">Transcription regulation</keyword>
<feature type="domain" description="HTH tetR-type" evidence="5">
    <location>
        <begin position="6"/>
        <end position="66"/>
    </location>
</feature>
<accession>A0A1W1ZRJ2</accession>
<evidence type="ECO:0000256" key="4">
    <source>
        <dbReference type="PROSITE-ProRule" id="PRU00335"/>
    </source>
</evidence>
<evidence type="ECO:0000313" key="6">
    <source>
        <dbReference type="EMBL" id="SMC50701.1"/>
    </source>
</evidence>
<keyword evidence="3" id="KW-0804">Transcription</keyword>
<dbReference type="GO" id="GO:0003677">
    <property type="term" value="F:DNA binding"/>
    <property type="evidence" value="ECO:0007669"/>
    <property type="project" value="UniProtKB-UniRule"/>
</dbReference>
<dbReference type="InterPro" id="IPR001647">
    <property type="entry name" value="HTH_TetR"/>
</dbReference>
<keyword evidence="7" id="KW-1185">Reference proteome</keyword>
<sequence length="198" mass="21633">MISKAERTTAFIVETVAPIFNKLGYVGTSMSDLTDATGLTKGALYGNFENKEALALAAFQYNSTLLLDAIDEKLGVSGTALDKLFSITNFYRHYDEFTQKTGGCPVLNVGVDAKNNNKLLSAAAKEVTKHIEGKIALVLENGVNQGEIRLPVTPLQFAKQMFTMIQGAVAMATITDDRKYLLNTIAYLDQLITKEIKK</sequence>
<evidence type="ECO:0000256" key="3">
    <source>
        <dbReference type="ARBA" id="ARBA00023163"/>
    </source>
</evidence>
<proteinExistence type="predicted"/>
<gene>
    <name evidence="6" type="ORF">SAMN05660703_1471</name>
</gene>
<organism evidence="6 7">
    <name type="scientific">Cellulophaga tyrosinoxydans</name>
    <dbReference type="NCBI Taxonomy" id="504486"/>
    <lineage>
        <taxon>Bacteria</taxon>
        <taxon>Pseudomonadati</taxon>
        <taxon>Bacteroidota</taxon>
        <taxon>Flavobacteriia</taxon>
        <taxon>Flavobacteriales</taxon>
        <taxon>Flavobacteriaceae</taxon>
        <taxon>Cellulophaga</taxon>
    </lineage>
</organism>
<keyword evidence="2 4" id="KW-0238">DNA-binding</keyword>
<dbReference type="SUPFAM" id="SSF46689">
    <property type="entry name" value="Homeodomain-like"/>
    <property type="match status" value="1"/>
</dbReference>
<reference evidence="6 7" key="1">
    <citation type="submission" date="2017-04" db="EMBL/GenBank/DDBJ databases">
        <authorList>
            <person name="Afonso C.L."/>
            <person name="Miller P.J."/>
            <person name="Scott M.A."/>
            <person name="Spackman E."/>
            <person name="Goraichik I."/>
            <person name="Dimitrov K.M."/>
            <person name="Suarez D.L."/>
            <person name="Swayne D.E."/>
        </authorList>
    </citation>
    <scope>NUCLEOTIDE SEQUENCE [LARGE SCALE GENOMIC DNA]</scope>
    <source>
        <strain evidence="6 7">DSM 21164</strain>
    </source>
</reference>
<protein>
    <submittedName>
        <fullName evidence="6">Transcriptional regulator, TetR family</fullName>
    </submittedName>
</protein>
<dbReference type="InterPro" id="IPR036271">
    <property type="entry name" value="Tet_transcr_reg_TetR-rel_C_sf"/>
</dbReference>
<evidence type="ECO:0000313" key="7">
    <source>
        <dbReference type="Proteomes" id="UP000192360"/>
    </source>
</evidence>
<dbReference type="AlphaFoldDB" id="A0A1W1ZRJ2"/>
<dbReference type="PANTHER" id="PTHR47506:SF3">
    <property type="entry name" value="HTH-TYPE TRANSCRIPTIONAL REGULATOR LMRA"/>
    <property type="match status" value="1"/>
</dbReference>
<dbReference type="PANTHER" id="PTHR47506">
    <property type="entry name" value="TRANSCRIPTIONAL REGULATORY PROTEIN"/>
    <property type="match status" value="1"/>
</dbReference>
<dbReference type="SUPFAM" id="SSF48498">
    <property type="entry name" value="Tetracyclin repressor-like, C-terminal domain"/>
    <property type="match status" value="1"/>
</dbReference>
<dbReference type="OrthoDB" id="9798857at2"/>
<dbReference type="Pfam" id="PF16925">
    <property type="entry name" value="TetR_C_13"/>
    <property type="match status" value="1"/>
</dbReference>
<dbReference type="PRINTS" id="PR00455">
    <property type="entry name" value="HTHTETR"/>
</dbReference>
<dbReference type="InterPro" id="IPR011075">
    <property type="entry name" value="TetR_C"/>
</dbReference>
<dbReference type="EMBL" id="FWXO01000002">
    <property type="protein sequence ID" value="SMC50701.1"/>
    <property type="molecule type" value="Genomic_DNA"/>
</dbReference>
<dbReference type="RefSeq" id="WP_084060786.1">
    <property type="nucleotide sequence ID" value="NZ_FWXO01000002.1"/>
</dbReference>
<dbReference type="STRING" id="504486.SAMN05660703_1471"/>
<evidence type="ECO:0000256" key="2">
    <source>
        <dbReference type="ARBA" id="ARBA00023125"/>
    </source>
</evidence>
<dbReference type="Pfam" id="PF00440">
    <property type="entry name" value="TetR_N"/>
    <property type="match status" value="1"/>
</dbReference>